<proteinExistence type="predicted"/>
<sequence>MITAIFILLGILVITGVSLLAVGRFGQLPDVQPDMVPDDLPTDRPLRGADLQQVRFDVTVRGYRMDEVDGLLDRLATDMAEKDATIAALRDRVGEDPHSNPYTQ</sequence>
<dbReference type="AlphaFoldDB" id="A0A6J7IR21"/>
<name>A0A6J7IR21_9ZZZZ</name>
<dbReference type="NCBIfam" id="TIGR03544">
    <property type="entry name" value="DivI1A_domain"/>
    <property type="match status" value="1"/>
</dbReference>
<accession>A0A6J7IR21</accession>
<protein>
    <submittedName>
        <fullName evidence="1">Unannotated protein</fullName>
    </submittedName>
</protein>
<gene>
    <name evidence="1" type="ORF">UFOPK3610_02019</name>
</gene>
<reference evidence="1" key="1">
    <citation type="submission" date="2020-05" db="EMBL/GenBank/DDBJ databases">
        <authorList>
            <person name="Chiriac C."/>
            <person name="Salcher M."/>
            <person name="Ghai R."/>
            <person name="Kavagutti S V."/>
        </authorList>
    </citation>
    <scope>NUCLEOTIDE SEQUENCE</scope>
</reference>
<organism evidence="1">
    <name type="scientific">freshwater metagenome</name>
    <dbReference type="NCBI Taxonomy" id="449393"/>
    <lineage>
        <taxon>unclassified sequences</taxon>
        <taxon>metagenomes</taxon>
        <taxon>ecological metagenomes</taxon>
    </lineage>
</organism>
<evidence type="ECO:0000313" key="1">
    <source>
        <dbReference type="EMBL" id="CAB4932732.1"/>
    </source>
</evidence>
<dbReference type="InterPro" id="IPR019933">
    <property type="entry name" value="DivIVA_domain"/>
</dbReference>
<dbReference type="EMBL" id="CAFBMR010000157">
    <property type="protein sequence ID" value="CAB4932732.1"/>
    <property type="molecule type" value="Genomic_DNA"/>
</dbReference>
<dbReference type="Gene3D" id="6.10.250.660">
    <property type="match status" value="1"/>
</dbReference>